<sequence length="119" mass="14298">MKQRTFYYDSPFYYGLIVWRKRLRNVVLMLCAILIIHGWHVPVVENMWAWTGIIFGILFLVCYIKMWEYERMILEACGPLDTHTVIGVLNFESLERKHAVWYEKKFGHKPPKTNSWSID</sequence>
<organism evidence="2 3">
    <name type="scientific">Erwinia phage pEa_SNUABM_3</name>
    <dbReference type="NCBI Taxonomy" id="2869552"/>
    <lineage>
        <taxon>Viruses</taxon>
        <taxon>Duplodnaviria</taxon>
        <taxon>Heunggongvirae</taxon>
        <taxon>Uroviricota</taxon>
        <taxon>Caudoviricetes</taxon>
        <taxon>Alexandravirus</taxon>
        <taxon>Alexandravirus SNUABM3</taxon>
    </lineage>
</organism>
<dbReference type="EMBL" id="MZ443770">
    <property type="protein sequence ID" value="QZE56473.1"/>
    <property type="molecule type" value="Genomic_DNA"/>
</dbReference>
<gene>
    <name evidence="2" type="ORF">pEaSNUABM3_00276</name>
</gene>
<reference evidence="2 3" key="1">
    <citation type="submission" date="2021-06" db="EMBL/GenBank/DDBJ databases">
        <title>Complete genome sequence of Erwinia phage pEa_SNUABM_03.</title>
        <authorList>
            <person name="Kim S.G."/>
            <person name="Park S.C."/>
        </authorList>
    </citation>
    <scope>NUCLEOTIDE SEQUENCE [LARGE SCALE GENOMIC DNA]</scope>
</reference>
<feature type="transmembrane region" description="Helical" evidence="1">
    <location>
        <begin position="47"/>
        <end position="64"/>
    </location>
</feature>
<proteinExistence type="predicted"/>
<evidence type="ECO:0000313" key="3">
    <source>
        <dbReference type="Proteomes" id="UP000827787"/>
    </source>
</evidence>
<dbReference type="Proteomes" id="UP000827787">
    <property type="component" value="Segment"/>
</dbReference>
<evidence type="ECO:0000313" key="2">
    <source>
        <dbReference type="EMBL" id="QZE56473.1"/>
    </source>
</evidence>
<feature type="transmembrane region" description="Helical" evidence="1">
    <location>
        <begin position="23"/>
        <end position="41"/>
    </location>
</feature>
<keyword evidence="3" id="KW-1185">Reference proteome</keyword>
<evidence type="ECO:0000256" key="1">
    <source>
        <dbReference type="SAM" id="Phobius"/>
    </source>
</evidence>
<protein>
    <submittedName>
        <fullName evidence="2">Uncharacterized protein</fullName>
    </submittedName>
</protein>
<accession>A0AAE8C2V9</accession>
<name>A0AAE8C2V9_9CAUD</name>
<keyword evidence="1" id="KW-1133">Transmembrane helix</keyword>
<keyword evidence="1" id="KW-0472">Membrane</keyword>
<keyword evidence="1" id="KW-0812">Transmembrane</keyword>